<dbReference type="OrthoDB" id="5975154at2759"/>
<sequence length="93" mass="10634">MNYHEHRARRDAGDSATEELDERIQKLYRSPYAIKAFENICFIAELLKKKDRDAKVGLLEHCIPNCGGRGGRRSGISCGDADLFFYRDAKINQ</sequence>
<name>A0A183F1L3_9BILA</name>
<evidence type="ECO:0000313" key="3">
    <source>
        <dbReference type="WBParaSite" id="GPUH_0002713401-mRNA-1"/>
    </source>
</evidence>
<dbReference type="AlphaFoldDB" id="A0A183F1L3"/>
<accession>A0A183F1L3</accession>
<proteinExistence type="predicted"/>
<dbReference type="EMBL" id="UYRT01118988">
    <property type="protein sequence ID" value="VDN49973.1"/>
    <property type="molecule type" value="Genomic_DNA"/>
</dbReference>
<keyword evidence="2" id="KW-1185">Reference proteome</keyword>
<dbReference type="WBParaSite" id="GPUH_0002713401-mRNA-1">
    <property type="protein sequence ID" value="GPUH_0002713401-mRNA-1"/>
    <property type="gene ID" value="GPUH_0002713401"/>
</dbReference>
<gene>
    <name evidence="1" type="ORF">GPUH_LOCUS27104</name>
</gene>
<evidence type="ECO:0000313" key="2">
    <source>
        <dbReference type="Proteomes" id="UP000271098"/>
    </source>
</evidence>
<reference evidence="3" key="1">
    <citation type="submission" date="2016-06" db="UniProtKB">
        <authorList>
            <consortium name="WormBaseParasite"/>
        </authorList>
    </citation>
    <scope>IDENTIFICATION</scope>
</reference>
<evidence type="ECO:0000313" key="1">
    <source>
        <dbReference type="EMBL" id="VDN49973.1"/>
    </source>
</evidence>
<protein>
    <submittedName>
        <fullName evidence="3">NTP_transf_2 domain-containing protein</fullName>
    </submittedName>
</protein>
<dbReference type="Proteomes" id="UP000271098">
    <property type="component" value="Unassembled WGS sequence"/>
</dbReference>
<organism evidence="3">
    <name type="scientific">Gongylonema pulchrum</name>
    <dbReference type="NCBI Taxonomy" id="637853"/>
    <lineage>
        <taxon>Eukaryota</taxon>
        <taxon>Metazoa</taxon>
        <taxon>Ecdysozoa</taxon>
        <taxon>Nematoda</taxon>
        <taxon>Chromadorea</taxon>
        <taxon>Rhabditida</taxon>
        <taxon>Spirurina</taxon>
        <taxon>Spiruromorpha</taxon>
        <taxon>Spiruroidea</taxon>
        <taxon>Gongylonematidae</taxon>
        <taxon>Gongylonema</taxon>
    </lineage>
</organism>
<reference evidence="1 2" key="2">
    <citation type="submission" date="2018-11" db="EMBL/GenBank/DDBJ databases">
        <authorList>
            <consortium name="Pathogen Informatics"/>
        </authorList>
    </citation>
    <scope>NUCLEOTIDE SEQUENCE [LARGE SCALE GENOMIC DNA]</scope>
</reference>